<dbReference type="SUPFAM" id="SSF52540">
    <property type="entry name" value="P-loop containing nucleoside triphosphate hydrolases"/>
    <property type="match status" value="1"/>
</dbReference>
<keyword evidence="2" id="KW-1185">Reference proteome</keyword>
<sequence>MSRVIFMCGPAGSGKSTIARRYEADGMVRLSVDTEAWARGHRTMPLPEAVGSEIIAKLEERLLTCVRDGQDVVLDLSFWSREMRDHWRALLLPSGITPEIVQVVVSRATALARIEARAEQHGDDFRLPRALAEIYYDHFEPPTDDEGPITVIRTD</sequence>
<protein>
    <submittedName>
        <fullName evidence="1">AAA family ATPase</fullName>
    </submittedName>
</protein>
<organism evidence="1 2">
    <name type="scientific">Brachybacterium tyrofermentans</name>
    <dbReference type="NCBI Taxonomy" id="47848"/>
    <lineage>
        <taxon>Bacteria</taxon>
        <taxon>Bacillati</taxon>
        <taxon>Actinomycetota</taxon>
        <taxon>Actinomycetes</taxon>
        <taxon>Micrococcales</taxon>
        <taxon>Dermabacteraceae</taxon>
        <taxon>Brachybacterium</taxon>
    </lineage>
</organism>
<dbReference type="GeneID" id="303297249"/>
<evidence type="ECO:0000313" key="2">
    <source>
        <dbReference type="Proteomes" id="UP001595937"/>
    </source>
</evidence>
<dbReference type="Proteomes" id="UP001595937">
    <property type="component" value="Unassembled WGS sequence"/>
</dbReference>
<dbReference type="Pfam" id="PF13671">
    <property type="entry name" value="AAA_33"/>
    <property type="match status" value="1"/>
</dbReference>
<evidence type="ECO:0000313" key="1">
    <source>
        <dbReference type="EMBL" id="MFC5297769.1"/>
    </source>
</evidence>
<dbReference type="Gene3D" id="3.40.50.300">
    <property type="entry name" value="P-loop containing nucleotide triphosphate hydrolases"/>
    <property type="match status" value="1"/>
</dbReference>
<dbReference type="InterPro" id="IPR027417">
    <property type="entry name" value="P-loop_NTPase"/>
</dbReference>
<dbReference type="EMBL" id="JBHSLN010000023">
    <property type="protein sequence ID" value="MFC5297769.1"/>
    <property type="molecule type" value="Genomic_DNA"/>
</dbReference>
<name>A0ABW0FGE0_9MICO</name>
<comment type="caution">
    <text evidence="1">The sequence shown here is derived from an EMBL/GenBank/DDBJ whole genome shotgun (WGS) entry which is preliminary data.</text>
</comment>
<reference evidence="2" key="1">
    <citation type="journal article" date="2019" name="Int. J. Syst. Evol. Microbiol.">
        <title>The Global Catalogue of Microorganisms (GCM) 10K type strain sequencing project: providing services to taxonomists for standard genome sequencing and annotation.</title>
        <authorList>
            <consortium name="The Broad Institute Genomics Platform"/>
            <consortium name="The Broad Institute Genome Sequencing Center for Infectious Disease"/>
            <person name="Wu L."/>
            <person name="Ma J."/>
        </authorList>
    </citation>
    <scope>NUCLEOTIDE SEQUENCE [LARGE SCALE GENOMIC DNA]</scope>
    <source>
        <strain evidence="2">CGMCC 1.16455</strain>
    </source>
</reference>
<dbReference type="RefSeq" id="WP_226849713.1">
    <property type="nucleotide sequence ID" value="NZ_BAAAIR010000034.1"/>
</dbReference>
<proteinExistence type="predicted"/>
<gene>
    <name evidence="1" type="ORF">ACFPK8_09635</name>
</gene>
<accession>A0ABW0FGE0</accession>